<proteinExistence type="predicted"/>
<dbReference type="InterPro" id="IPR016181">
    <property type="entry name" value="Acyl_CoA_acyltransferase"/>
</dbReference>
<dbReference type="PANTHER" id="PTHR42087:SF2">
    <property type="match status" value="1"/>
</dbReference>
<dbReference type="PANTHER" id="PTHR42087">
    <property type="entry name" value="ILP IS AN APOPTOSIS INHIBITOR"/>
    <property type="match status" value="1"/>
</dbReference>
<evidence type="ECO:0000259" key="2">
    <source>
        <dbReference type="Pfam" id="PF08445"/>
    </source>
</evidence>
<reference evidence="3 4" key="1">
    <citation type="submission" date="2018-02" db="EMBL/GenBank/DDBJ databases">
        <title>The genomes of Aspergillus section Nigri reveals drivers in fungal speciation.</title>
        <authorList>
            <consortium name="DOE Joint Genome Institute"/>
            <person name="Vesth T.C."/>
            <person name="Nybo J."/>
            <person name="Theobald S."/>
            <person name="Brandl J."/>
            <person name="Frisvad J.C."/>
            <person name="Nielsen K.F."/>
            <person name="Lyhne E.K."/>
            <person name="Kogle M.E."/>
            <person name="Kuo A."/>
            <person name="Riley R."/>
            <person name="Clum A."/>
            <person name="Nolan M."/>
            <person name="Lipzen A."/>
            <person name="Salamov A."/>
            <person name="Henrissat B."/>
            <person name="Wiebenga A."/>
            <person name="De vries R.P."/>
            <person name="Grigoriev I.V."/>
            <person name="Mortensen U.H."/>
            <person name="Andersen M.R."/>
            <person name="Baker S.E."/>
        </authorList>
    </citation>
    <scope>NUCLEOTIDE SEQUENCE [LARGE SCALE GENOMIC DNA]</scope>
    <source>
        <strain evidence="3 4">CBS 114.80</strain>
    </source>
</reference>
<evidence type="ECO:0000313" key="4">
    <source>
        <dbReference type="Proteomes" id="UP000248817"/>
    </source>
</evidence>
<dbReference type="Pfam" id="PF08445">
    <property type="entry name" value="FR47"/>
    <property type="match status" value="1"/>
</dbReference>
<dbReference type="SUPFAM" id="SSF55729">
    <property type="entry name" value="Acyl-CoA N-acyltransferases (Nat)"/>
    <property type="match status" value="1"/>
</dbReference>
<dbReference type="Proteomes" id="UP000248817">
    <property type="component" value="Unassembled WGS sequence"/>
</dbReference>
<name>A0A2V5IAE2_9EURO</name>
<evidence type="ECO:0000256" key="1">
    <source>
        <dbReference type="SAM" id="MobiDB-lite"/>
    </source>
</evidence>
<dbReference type="InterPro" id="IPR013653">
    <property type="entry name" value="GCN5-like_dom"/>
</dbReference>
<feature type="region of interest" description="Disordered" evidence="1">
    <location>
        <begin position="212"/>
        <end position="247"/>
    </location>
</feature>
<feature type="domain" description="GCN5-related N-acetyltransferase Rv2170-like" evidence="2">
    <location>
        <begin position="434"/>
        <end position="530"/>
    </location>
</feature>
<sequence>MALSPIPSEHDYQRSSPSMDWSDQSPVASPDCFPANPSSTPLDLLDTWYPQYLRCTQYFLEQGQFSPAVLSLAAFLNIRLPCQRLRRYIRRLVVTGHDSPEVLQAFFGAGWAGGVGCVVQQERQTYLFTAKSSGWAATKAAYDLAPDEQTPFLRPLRAPAEAELRLAESRWKEEEEEADAEEPWLAAYIDLHAGRETQVVIYSSAEATASTTIDIDIDHPPRPRSHTNAPPSPETGADRLSLLHPRHPHPQTIRRQLLALFQHIHTRLLPAYTAHLAATATATATATAKDHQLAPPPPQAFLIGNLHTGLLALLFAVPPHHQNHAGAGLDVERQEWGKAYTSGSAAFVPGIKVHRYDRAPYVKYLFGREVVCSGAAAAPAGFRFHTREGRRGVQPEHFALVRSRTVIPRSDATLAMLPGAAVYVQQQQQHAGTVGAGEEDAEDPVAWAFLGPDGSLATLHVEAAYRGHGLAGRVAREAMRRGMVEDGRWWTGEDDTETSMLVHTNVAMGNGASRRVMEKLGGRVGWTVTWTVVEML</sequence>
<dbReference type="GO" id="GO:0016747">
    <property type="term" value="F:acyltransferase activity, transferring groups other than amino-acyl groups"/>
    <property type="evidence" value="ECO:0007669"/>
    <property type="project" value="InterPro"/>
</dbReference>
<organism evidence="3 4">
    <name type="scientific">Aspergillus indologenus CBS 114.80</name>
    <dbReference type="NCBI Taxonomy" id="1450541"/>
    <lineage>
        <taxon>Eukaryota</taxon>
        <taxon>Fungi</taxon>
        <taxon>Dikarya</taxon>
        <taxon>Ascomycota</taxon>
        <taxon>Pezizomycotina</taxon>
        <taxon>Eurotiomycetes</taxon>
        <taxon>Eurotiomycetidae</taxon>
        <taxon>Eurotiales</taxon>
        <taxon>Aspergillaceae</taxon>
        <taxon>Aspergillus</taxon>
        <taxon>Aspergillus subgen. Circumdati</taxon>
    </lineage>
</organism>
<feature type="compositionally biased region" description="Polar residues" evidence="1">
    <location>
        <begin position="14"/>
        <end position="27"/>
    </location>
</feature>
<keyword evidence="4" id="KW-1185">Reference proteome</keyword>
<evidence type="ECO:0000313" key="3">
    <source>
        <dbReference type="EMBL" id="PYI33758.1"/>
    </source>
</evidence>
<dbReference type="InterPro" id="IPR053267">
    <property type="entry name" value="Verrucosidin_biosynth-assoc"/>
</dbReference>
<gene>
    <name evidence="3" type="ORF">BP00DRAFT_485295</name>
</gene>
<dbReference type="AlphaFoldDB" id="A0A2V5IAE2"/>
<dbReference type="EMBL" id="KZ825482">
    <property type="protein sequence ID" value="PYI33758.1"/>
    <property type="molecule type" value="Genomic_DNA"/>
</dbReference>
<protein>
    <recommendedName>
        <fullName evidence="2">GCN5-related N-acetyltransferase Rv2170-like domain-containing protein</fullName>
    </recommendedName>
</protein>
<accession>A0A2V5IAE2</accession>
<feature type="region of interest" description="Disordered" evidence="1">
    <location>
        <begin position="1"/>
        <end position="32"/>
    </location>
</feature>
<dbReference type="Gene3D" id="3.40.630.30">
    <property type="match status" value="1"/>
</dbReference>